<comment type="caution">
    <text evidence="1">The sequence shown here is derived from an EMBL/GenBank/DDBJ whole genome shotgun (WGS) entry which is preliminary data.</text>
</comment>
<sequence length="50" mass="5576">SRWFDERFNRLIVSKVFLIEVTDQAACSVEATATAVQSVWMKKTSAVGKA</sequence>
<dbReference type="EMBL" id="LXQA010518422">
    <property type="protein sequence ID" value="MCI56793.1"/>
    <property type="molecule type" value="Genomic_DNA"/>
</dbReference>
<proteinExistence type="predicted"/>
<accession>A0A392T6Q7</accession>
<dbReference type="Proteomes" id="UP000265520">
    <property type="component" value="Unassembled WGS sequence"/>
</dbReference>
<keyword evidence="2" id="KW-1185">Reference proteome</keyword>
<dbReference type="AlphaFoldDB" id="A0A392T6Q7"/>
<organism evidence="1 2">
    <name type="scientific">Trifolium medium</name>
    <dbReference type="NCBI Taxonomy" id="97028"/>
    <lineage>
        <taxon>Eukaryota</taxon>
        <taxon>Viridiplantae</taxon>
        <taxon>Streptophyta</taxon>
        <taxon>Embryophyta</taxon>
        <taxon>Tracheophyta</taxon>
        <taxon>Spermatophyta</taxon>
        <taxon>Magnoliopsida</taxon>
        <taxon>eudicotyledons</taxon>
        <taxon>Gunneridae</taxon>
        <taxon>Pentapetalae</taxon>
        <taxon>rosids</taxon>
        <taxon>fabids</taxon>
        <taxon>Fabales</taxon>
        <taxon>Fabaceae</taxon>
        <taxon>Papilionoideae</taxon>
        <taxon>50 kb inversion clade</taxon>
        <taxon>NPAAA clade</taxon>
        <taxon>Hologalegina</taxon>
        <taxon>IRL clade</taxon>
        <taxon>Trifolieae</taxon>
        <taxon>Trifolium</taxon>
    </lineage>
</organism>
<evidence type="ECO:0000313" key="1">
    <source>
        <dbReference type="EMBL" id="MCI56793.1"/>
    </source>
</evidence>
<evidence type="ECO:0000313" key="2">
    <source>
        <dbReference type="Proteomes" id="UP000265520"/>
    </source>
</evidence>
<reference evidence="1 2" key="1">
    <citation type="journal article" date="2018" name="Front. Plant Sci.">
        <title>Red Clover (Trifolium pratense) and Zigzag Clover (T. medium) - A Picture of Genomic Similarities and Differences.</title>
        <authorList>
            <person name="Dluhosova J."/>
            <person name="Istvanek J."/>
            <person name="Nedelnik J."/>
            <person name="Repkova J."/>
        </authorList>
    </citation>
    <scope>NUCLEOTIDE SEQUENCE [LARGE SCALE GENOMIC DNA]</scope>
    <source>
        <strain evidence="2">cv. 10/8</strain>
        <tissue evidence="1">Leaf</tissue>
    </source>
</reference>
<feature type="non-terminal residue" evidence="1">
    <location>
        <position position="1"/>
    </location>
</feature>
<protein>
    <submittedName>
        <fullName evidence="1">Uncharacterized protein</fullName>
    </submittedName>
</protein>
<name>A0A392T6Q7_9FABA</name>